<dbReference type="SUPFAM" id="SSF55785">
    <property type="entry name" value="PYP-like sensor domain (PAS domain)"/>
    <property type="match status" value="1"/>
</dbReference>
<keyword evidence="2" id="KW-0812">Transmembrane</keyword>
<dbReference type="AlphaFoldDB" id="A0A4R1MIC8"/>
<dbReference type="InterPro" id="IPR001633">
    <property type="entry name" value="EAL_dom"/>
</dbReference>
<comment type="caution">
    <text evidence="6">The sequence shown here is derived from an EMBL/GenBank/DDBJ whole genome shotgun (WGS) entry which is preliminary data.</text>
</comment>
<dbReference type="NCBIfam" id="TIGR00254">
    <property type="entry name" value="GGDEF"/>
    <property type="match status" value="1"/>
</dbReference>
<feature type="coiled-coil region" evidence="1">
    <location>
        <begin position="97"/>
        <end position="135"/>
    </location>
</feature>
<evidence type="ECO:0000256" key="1">
    <source>
        <dbReference type="SAM" id="Coils"/>
    </source>
</evidence>
<name>A0A4R1MIC8_9FIRM</name>
<dbReference type="Pfam" id="PF00990">
    <property type="entry name" value="GGDEF"/>
    <property type="match status" value="1"/>
</dbReference>
<dbReference type="InterPro" id="IPR035965">
    <property type="entry name" value="PAS-like_dom_sf"/>
</dbReference>
<reference evidence="6 7" key="1">
    <citation type="submission" date="2019-03" db="EMBL/GenBank/DDBJ databases">
        <title>Genomic Encyclopedia of Type Strains, Phase IV (KMG-IV): sequencing the most valuable type-strain genomes for metagenomic binning, comparative biology and taxonomic classification.</title>
        <authorList>
            <person name="Goeker M."/>
        </authorList>
    </citation>
    <scope>NUCLEOTIDE SEQUENCE [LARGE SCALE GENOMIC DNA]</scope>
    <source>
        <strain evidence="6 7">DSM 24176</strain>
    </source>
</reference>
<dbReference type="InterPro" id="IPR000014">
    <property type="entry name" value="PAS"/>
</dbReference>
<dbReference type="Gene3D" id="3.30.450.20">
    <property type="entry name" value="PAS domain"/>
    <property type="match status" value="1"/>
</dbReference>
<protein>
    <submittedName>
        <fullName evidence="6">Diguanylate cyclase (GGDEF)-like protein</fullName>
    </submittedName>
</protein>
<dbReference type="InterPro" id="IPR035919">
    <property type="entry name" value="EAL_sf"/>
</dbReference>
<dbReference type="InterPro" id="IPR052155">
    <property type="entry name" value="Biofilm_reg_signaling"/>
</dbReference>
<dbReference type="CDD" id="cd01949">
    <property type="entry name" value="GGDEF"/>
    <property type="match status" value="1"/>
</dbReference>
<keyword evidence="7" id="KW-1185">Reference proteome</keyword>
<dbReference type="InterPro" id="IPR029787">
    <property type="entry name" value="Nucleotide_cyclase"/>
</dbReference>
<evidence type="ECO:0000259" key="3">
    <source>
        <dbReference type="PROSITE" id="PS50113"/>
    </source>
</evidence>
<dbReference type="PROSITE" id="PS50113">
    <property type="entry name" value="PAC"/>
    <property type="match status" value="1"/>
</dbReference>
<dbReference type="PANTHER" id="PTHR44757">
    <property type="entry name" value="DIGUANYLATE CYCLASE DGCP"/>
    <property type="match status" value="1"/>
</dbReference>
<dbReference type="SUPFAM" id="SSF55073">
    <property type="entry name" value="Nucleotide cyclase"/>
    <property type="match status" value="1"/>
</dbReference>
<feature type="domain" description="EAL" evidence="4">
    <location>
        <begin position="442"/>
        <end position="695"/>
    </location>
</feature>
<evidence type="ECO:0000259" key="5">
    <source>
        <dbReference type="PROSITE" id="PS50887"/>
    </source>
</evidence>
<evidence type="ECO:0000256" key="2">
    <source>
        <dbReference type="SAM" id="Phobius"/>
    </source>
</evidence>
<dbReference type="InterPro" id="IPR043128">
    <property type="entry name" value="Rev_trsase/Diguanyl_cyclase"/>
</dbReference>
<dbReference type="SUPFAM" id="SSF141868">
    <property type="entry name" value="EAL domain-like"/>
    <property type="match status" value="1"/>
</dbReference>
<dbReference type="Proteomes" id="UP000294545">
    <property type="component" value="Unassembled WGS sequence"/>
</dbReference>
<feature type="domain" description="GGDEF" evidence="5">
    <location>
        <begin position="300"/>
        <end position="433"/>
    </location>
</feature>
<evidence type="ECO:0000313" key="6">
    <source>
        <dbReference type="EMBL" id="TCK92376.1"/>
    </source>
</evidence>
<sequence>MKKFFWQKGKSIGFLCLLIISVYNVFKAIPYLWDYFKLGNTPSRVLLTANKDSVLAIVTGTYWEYYLGNTYIMGIFVGSHIILVGLVFAMAFNIKKRKMVEKELLESNEQLTALYEELEASDEELRNQFDIIQESKENLRRSRERYKYVFLASNEGLWDIDVSNDTIYISKEWYKNFLGEQYHFDTPNIKDWFSIIHPKDFQIVKNVIHQIENAYPKKITCEYRVYDINNNIIWIEQNCILFYDTVGNLTRIIGSLTNITTKKLQENNIKKLAYSDTLTKLPNRLVLQEKLSKVVVQNKGHGAIMFLDVDNFKYVNDTYGHIIGDKVLIEIGKRLKTLKNSNINIYRFGGDEFVILIHNEQAIEAIKKIADQIIALFQKKYVIDQKEFYLTTSIGVSVYPSDGIDPNNLLKDADSAMYKAKETGKNKYIFFNKEMNKEIADKLYIYNHLRTALENNEFTLHYQPQIDLKTNGLIGFEALIRWKTKDFGEIPPMKFITIAEESDMIIKIGDWVLKEACQFAKEVNQGTNKYVISINVSANQLREDDFVEKVIHTIDEAKISPDHIGIEITETALMNDFAMNAKKIYKLKKMGIQTSLDDFGTGYSSLNYLRQLPINTLKIDKSFIGDLLKNDKVYNLTEDIILISQKLGFMVVAEGVELKQQQVVLEQYQCDVIQGYLISKPLTKAKALEFSHNHLFNDVI</sequence>
<dbReference type="CDD" id="cd01948">
    <property type="entry name" value="EAL"/>
    <property type="match status" value="1"/>
</dbReference>
<dbReference type="InterPro" id="IPR013655">
    <property type="entry name" value="PAS_fold_3"/>
</dbReference>
<feature type="transmembrane region" description="Helical" evidence="2">
    <location>
        <begin position="12"/>
        <end position="33"/>
    </location>
</feature>
<accession>A0A4R1MIC8</accession>
<dbReference type="PANTHER" id="PTHR44757:SF2">
    <property type="entry name" value="BIOFILM ARCHITECTURE MAINTENANCE PROTEIN MBAA"/>
    <property type="match status" value="1"/>
</dbReference>
<keyword evidence="2" id="KW-0472">Membrane</keyword>
<dbReference type="CDD" id="cd00130">
    <property type="entry name" value="PAS"/>
    <property type="match status" value="1"/>
</dbReference>
<dbReference type="RefSeq" id="WP_132282814.1">
    <property type="nucleotide sequence ID" value="NZ_SMGQ01000014.1"/>
</dbReference>
<keyword evidence="2" id="KW-1133">Transmembrane helix</keyword>
<gene>
    <name evidence="6" type="ORF">EDC19_2111</name>
</gene>
<dbReference type="Gene3D" id="3.20.20.450">
    <property type="entry name" value="EAL domain"/>
    <property type="match status" value="1"/>
</dbReference>
<organism evidence="6 7">
    <name type="scientific">Natranaerovirga hydrolytica</name>
    <dbReference type="NCBI Taxonomy" id="680378"/>
    <lineage>
        <taxon>Bacteria</taxon>
        <taxon>Bacillati</taxon>
        <taxon>Bacillota</taxon>
        <taxon>Clostridia</taxon>
        <taxon>Lachnospirales</taxon>
        <taxon>Natranaerovirgaceae</taxon>
        <taxon>Natranaerovirga</taxon>
    </lineage>
</organism>
<proteinExistence type="predicted"/>
<dbReference type="OrthoDB" id="9762141at2"/>
<dbReference type="Pfam" id="PF00563">
    <property type="entry name" value="EAL"/>
    <property type="match status" value="1"/>
</dbReference>
<dbReference type="PROSITE" id="PS50883">
    <property type="entry name" value="EAL"/>
    <property type="match status" value="1"/>
</dbReference>
<dbReference type="InterPro" id="IPR000700">
    <property type="entry name" value="PAS-assoc_C"/>
</dbReference>
<dbReference type="SMART" id="SM00267">
    <property type="entry name" value="GGDEF"/>
    <property type="match status" value="1"/>
</dbReference>
<evidence type="ECO:0000313" key="7">
    <source>
        <dbReference type="Proteomes" id="UP000294545"/>
    </source>
</evidence>
<dbReference type="Pfam" id="PF08447">
    <property type="entry name" value="PAS_3"/>
    <property type="match status" value="1"/>
</dbReference>
<dbReference type="InterPro" id="IPR000160">
    <property type="entry name" value="GGDEF_dom"/>
</dbReference>
<dbReference type="SMART" id="SM00052">
    <property type="entry name" value="EAL"/>
    <property type="match status" value="1"/>
</dbReference>
<keyword evidence="1" id="KW-0175">Coiled coil</keyword>
<evidence type="ECO:0000259" key="4">
    <source>
        <dbReference type="PROSITE" id="PS50883"/>
    </source>
</evidence>
<dbReference type="EMBL" id="SMGQ01000014">
    <property type="protein sequence ID" value="TCK92376.1"/>
    <property type="molecule type" value="Genomic_DNA"/>
</dbReference>
<dbReference type="Gene3D" id="3.30.70.270">
    <property type="match status" value="1"/>
</dbReference>
<feature type="domain" description="PAC" evidence="3">
    <location>
        <begin position="219"/>
        <end position="271"/>
    </location>
</feature>
<feature type="transmembrane region" description="Helical" evidence="2">
    <location>
        <begin position="71"/>
        <end position="92"/>
    </location>
</feature>
<dbReference type="PROSITE" id="PS50887">
    <property type="entry name" value="GGDEF"/>
    <property type="match status" value="1"/>
</dbReference>